<dbReference type="RefSeq" id="WP_162501393.1">
    <property type="nucleotide sequence ID" value="NZ_BPQH01000006.1"/>
</dbReference>
<evidence type="ECO:0000313" key="2">
    <source>
        <dbReference type="Proteomes" id="UP001055167"/>
    </source>
</evidence>
<proteinExistence type="predicted"/>
<keyword evidence="2" id="KW-1185">Reference proteome</keyword>
<reference evidence="1" key="1">
    <citation type="journal article" date="2021" name="Front. Microbiol.">
        <title>Comprehensive Comparative Genomics and Phenotyping of Methylobacterium Species.</title>
        <authorList>
            <person name="Alessa O."/>
            <person name="Ogura Y."/>
            <person name="Fujitani Y."/>
            <person name="Takami H."/>
            <person name="Hayashi T."/>
            <person name="Sahin N."/>
            <person name="Tani A."/>
        </authorList>
    </citation>
    <scope>NUCLEOTIDE SEQUENCE</scope>
    <source>
        <strain evidence="1">KCTC 52305</strain>
    </source>
</reference>
<accession>A0ABQ4QW05</accession>
<gene>
    <name evidence="1" type="ORF">OPKNFCMD_2276</name>
</gene>
<comment type="caution">
    <text evidence="1">The sequence shown here is derived from an EMBL/GenBank/DDBJ whole genome shotgun (WGS) entry which is preliminary data.</text>
</comment>
<organism evidence="1 2">
    <name type="scientific">Methylobacterium crusticola</name>
    <dbReference type="NCBI Taxonomy" id="1697972"/>
    <lineage>
        <taxon>Bacteria</taxon>
        <taxon>Pseudomonadati</taxon>
        <taxon>Pseudomonadota</taxon>
        <taxon>Alphaproteobacteria</taxon>
        <taxon>Hyphomicrobiales</taxon>
        <taxon>Methylobacteriaceae</taxon>
        <taxon>Methylobacterium</taxon>
    </lineage>
</organism>
<name>A0ABQ4QW05_9HYPH</name>
<reference evidence="1" key="2">
    <citation type="submission" date="2021-08" db="EMBL/GenBank/DDBJ databases">
        <authorList>
            <person name="Tani A."/>
            <person name="Ola A."/>
            <person name="Ogura Y."/>
            <person name="Katsura K."/>
            <person name="Hayashi T."/>
        </authorList>
    </citation>
    <scope>NUCLEOTIDE SEQUENCE</scope>
    <source>
        <strain evidence="1">KCTC 52305</strain>
    </source>
</reference>
<dbReference type="EMBL" id="BPQH01000006">
    <property type="protein sequence ID" value="GJD49545.1"/>
    <property type="molecule type" value="Genomic_DNA"/>
</dbReference>
<sequence length="50" mass="5444">MSPRLLSLLALLCVADAITVNGRAPRAIQIAYPEAGEPTRLNRPHRPPRA</sequence>
<evidence type="ECO:0000313" key="1">
    <source>
        <dbReference type="EMBL" id="GJD49545.1"/>
    </source>
</evidence>
<protein>
    <submittedName>
        <fullName evidence="1">Uncharacterized protein</fullName>
    </submittedName>
</protein>
<dbReference type="Proteomes" id="UP001055167">
    <property type="component" value="Unassembled WGS sequence"/>
</dbReference>